<reference evidence="1 2" key="1">
    <citation type="journal article" date="2024" name="Appl. Environ. Microbiol.">
        <title>Pontiella agarivorans sp. nov., a novel marine anaerobic bacterium capable of degrading macroalgal polysaccharides and fixing nitrogen.</title>
        <authorList>
            <person name="Liu N."/>
            <person name="Kivenson V."/>
            <person name="Peng X."/>
            <person name="Cui Z."/>
            <person name="Lankiewicz T.S."/>
            <person name="Gosselin K.M."/>
            <person name="English C.J."/>
            <person name="Blair E.M."/>
            <person name="O'Malley M.A."/>
            <person name="Valentine D.L."/>
        </authorList>
    </citation>
    <scope>NUCLEOTIDE SEQUENCE [LARGE SCALE GENOMIC DNA]</scope>
    <source>
        <strain evidence="1 2">NLcol2</strain>
    </source>
</reference>
<keyword evidence="2" id="KW-1185">Reference proteome</keyword>
<dbReference type="EMBL" id="JARVCO010000012">
    <property type="protein sequence ID" value="MDZ8120414.1"/>
    <property type="molecule type" value="Genomic_DNA"/>
</dbReference>
<dbReference type="Gene3D" id="3.40.50.150">
    <property type="entry name" value="Vaccinia Virus protein VP39"/>
    <property type="match status" value="1"/>
</dbReference>
<evidence type="ECO:0000313" key="1">
    <source>
        <dbReference type="EMBL" id="MDZ8120414.1"/>
    </source>
</evidence>
<dbReference type="GO" id="GO:0008168">
    <property type="term" value="F:methyltransferase activity"/>
    <property type="evidence" value="ECO:0007669"/>
    <property type="project" value="UniProtKB-KW"/>
</dbReference>
<protein>
    <submittedName>
        <fullName evidence="1">Class I SAM-dependent methyltransferase</fullName>
    </submittedName>
</protein>
<name>A0ABU5N1T1_9BACT</name>
<sequence>MKILNKKLQEALEQGGKIKLDLGCGQGPVEGFFAVDHLEMDGVDVVADLNEPLDLLPDNSVDEIYSRHCFEHIDNFLPLMKEIHRVVKPGGKIEIIVPHYSNVLAYSDPTHVRFFGLYTMYYFVSPEHQPKKRKVPSFYSDIRFQIHRIKIEFYRYTFFERLSVSLIKRLVNLSFGNQFRYERRWSSLFHASQIRYLMTPDK</sequence>
<dbReference type="Pfam" id="PF13489">
    <property type="entry name" value="Methyltransf_23"/>
    <property type="match status" value="1"/>
</dbReference>
<dbReference type="CDD" id="cd02440">
    <property type="entry name" value="AdoMet_MTases"/>
    <property type="match status" value="1"/>
</dbReference>
<accession>A0ABU5N1T1</accession>
<dbReference type="GO" id="GO:0032259">
    <property type="term" value="P:methylation"/>
    <property type="evidence" value="ECO:0007669"/>
    <property type="project" value="UniProtKB-KW"/>
</dbReference>
<dbReference type="Proteomes" id="UP001290861">
    <property type="component" value="Unassembled WGS sequence"/>
</dbReference>
<evidence type="ECO:0000313" key="2">
    <source>
        <dbReference type="Proteomes" id="UP001290861"/>
    </source>
</evidence>
<dbReference type="RefSeq" id="WP_322610187.1">
    <property type="nucleotide sequence ID" value="NZ_JARVCO010000012.1"/>
</dbReference>
<organism evidence="1 2">
    <name type="scientific">Pontiella agarivorans</name>
    <dbReference type="NCBI Taxonomy" id="3038953"/>
    <lineage>
        <taxon>Bacteria</taxon>
        <taxon>Pseudomonadati</taxon>
        <taxon>Kiritimatiellota</taxon>
        <taxon>Kiritimatiellia</taxon>
        <taxon>Kiritimatiellales</taxon>
        <taxon>Pontiellaceae</taxon>
        <taxon>Pontiella</taxon>
    </lineage>
</organism>
<keyword evidence="1" id="KW-0808">Transferase</keyword>
<dbReference type="SUPFAM" id="SSF53335">
    <property type="entry name" value="S-adenosyl-L-methionine-dependent methyltransferases"/>
    <property type="match status" value="1"/>
</dbReference>
<proteinExistence type="predicted"/>
<comment type="caution">
    <text evidence="1">The sequence shown here is derived from an EMBL/GenBank/DDBJ whole genome shotgun (WGS) entry which is preliminary data.</text>
</comment>
<gene>
    <name evidence="1" type="ORF">P9H32_17425</name>
</gene>
<keyword evidence="1" id="KW-0489">Methyltransferase</keyword>
<dbReference type="InterPro" id="IPR029063">
    <property type="entry name" value="SAM-dependent_MTases_sf"/>
</dbReference>